<dbReference type="Proteomes" id="UP000069935">
    <property type="component" value="Chromosome 1"/>
</dbReference>
<reference evidence="2" key="1">
    <citation type="submission" date="2015-08" db="EMBL/GenBank/DDBJ databases">
        <title>Complete Genome Sequence of Azospirillum thiophilum BV-S.</title>
        <authorList>
            <person name="Fomenkov A."/>
            <person name="Vincze T."/>
            <person name="Grabovich M."/>
            <person name="Dubinina G."/>
            <person name="Orlova M."/>
            <person name="Belousova E."/>
            <person name="Roberts R.J."/>
        </authorList>
    </citation>
    <scope>NUCLEOTIDE SEQUENCE [LARGE SCALE GENOMIC DNA]</scope>
    <source>
        <strain evidence="2">BV-S</strain>
    </source>
</reference>
<dbReference type="EMBL" id="CP012401">
    <property type="protein sequence ID" value="ALG71129.1"/>
    <property type="molecule type" value="Genomic_DNA"/>
</dbReference>
<proteinExistence type="predicted"/>
<evidence type="ECO:0000313" key="2">
    <source>
        <dbReference type="Proteomes" id="UP000069935"/>
    </source>
</evidence>
<accession>A0AAC8VX54</accession>
<dbReference type="KEGG" id="ati:AL072_09620"/>
<organism evidence="1 2">
    <name type="scientific">Azospirillum thiophilum</name>
    <dbReference type="NCBI Taxonomy" id="528244"/>
    <lineage>
        <taxon>Bacteria</taxon>
        <taxon>Pseudomonadati</taxon>
        <taxon>Pseudomonadota</taxon>
        <taxon>Alphaproteobacteria</taxon>
        <taxon>Rhodospirillales</taxon>
        <taxon>Azospirillaceae</taxon>
        <taxon>Azospirillum</taxon>
    </lineage>
</organism>
<sequence length="66" mass="7367">MDERRSALLEKAVGLLAAVFRTMDPKERDSLLELMDQAGNASGPDKGRLMKLIHERLKSHNDSNCS</sequence>
<evidence type="ECO:0000313" key="1">
    <source>
        <dbReference type="EMBL" id="ALG71129.1"/>
    </source>
</evidence>
<dbReference type="AlphaFoldDB" id="A0AAC8VX54"/>
<dbReference type="RefSeq" id="WP_045580514.1">
    <property type="nucleotide sequence ID" value="NZ_CP012401.1"/>
</dbReference>
<protein>
    <submittedName>
        <fullName evidence="1">Uncharacterized protein</fullName>
    </submittedName>
</protein>
<keyword evidence="2" id="KW-1185">Reference proteome</keyword>
<reference evidence="1 2" key="2">
    <citation type="journal article" date="2016" name="Genome Announc.">
        <title>Complete Genome Sequence of a Strain of Azospirillum thiophilum Isolated from a Sulfide Spring.</title>
        <authorList>
            <person name="Fomenkov A."/>
            <person name="Vincze T."/>
            <person name="Grabovich M."/>
            <person name="Anton B.P."/>
            <person name="Dubinina G."/>
            <person name="Orlova M."/>
            <person name="Belousova E."/>
            <person name="Roberts R.J."/>
        </authorList>
    </citation>
    <scope>NUCLEOTIDE SEQUENCE [LARGE SCALE GENOMIC DNA]</scope>
    <source>
        <strain evidence="1 2">BV-S</strain>
    </source>
</reference>
<name>A0AAC8VX54_9PROT</name>
<gene>
    <name evidence="1" type="ORF">AL072_09620</name>
</gene>